<feature type="region of interest" description="Disordered" evidence="8">
    <location>
        <begin position="324"/>
        <end position="348"/>
    </location>
</feature>
<evidence type="ECO:0000256" key="6">
    <source>
        <dbReference type="ARBA" id="ARBA00023316"/>
    </source>
</evidence>
<sequence>MNLRRFSIALGLASALALAGCNSSDVLDVARKANQPLPQDVVRKMKAQGMTKSSPVMMRIFKEEGVLEVWKQKDTGRYALVKSYEICKYSGVKGPKIREGDRQAPEGFYMVNRGLMNPNSDYYLSFNLGYPNRFDRSLGRTGSNLMVHGDCSSAGCYAMTDENVAEIYGFARDALAGGQEAFQVQAFPFRMTAENMVKHRDSEHFEYWSMLKKGYDHFELTQLPPKVDVCNRRYVFNQSAVEGSFNASAACPKMEMPYKLEVAYTKFENNYAVEFEKLLAKHEGRKPGPVSLKPLPTPPAPVAMPVEKLPEESAVAPANVIATASSSGAAATTSETTLVESTQQEVSN</sequence>
<gene>
    <name evidence="11" type="ORF">WNY59_13500</name>
</gene>
<dbReference type="InterPro" id="IPR005490">
    <property type="entry name" value="LD_TPept_cat_dom"/>
</dbReference>
<protein>
    <submittedName>
        <fullName evidence="11">Murein L,D-transpeptidase family protein</fullName>
        <ecNumber evidence="11">2.-.-.-</ecNumber>
    </submittedName>
</protein>
<name>A0ABU9T8Z3_9HYPH</name>
<evidence type="ECO:0000256" key="5">
    <source>
        <dbReference type="ARBA" id="ARBA00022984"/>
    </source>
</evidence>
<feature type="active site" description="Nucleophile" evidence="7">
    <location>
        <position position="156"/>
    </location>
</feature>
<keyword evidence="6 7" id="KW-0961">Cell wall biogenesis/degradation</keyword>
<feature type="chain" id="PRO_5045766851" evidence="9">
    <location>
        <begin position="20"/>
        <end position="348"/>
    </location>
</feature>
<evidence type="ECO:0000256" key="9">
    <source>
        <dbReference type="SAM" id="SignalP"/>
    </source>
</evidence>
<evidence type="ECO:0000256" key="1">
    <source>
        <dbReference type="ARBA" id="ARBA00004752"/>
    </source>
</evidence>
<dbReference type="PROSITE" id="PS52029">
    <property type="entry name" value="LD_TPASE"/>
    <property type="match status" value="1"/>
</dbReference>
<dbReference type="InterPro" id="IPR038063">
    <property type="entry name" value="Transpep_catalytic_dom"/>
</dbReference>
<keyword evidence="3 11" id="KW-0808">Transferase</keyword>
<evidence type="ECO:0000256" key="4">
    <source>
        <dbReference type="ARBA" id="ARBA00022960"/>
    </source>
</evidence>
<comment type="caution">
    <text evidence="11">The sequence shown here is derived from an EMBL/GenBank/DDBJ whole genome shotgun (WGS) entry which is preliminary data.</text>
</comment>
<evidence type="ECO:0000256" key="7">
    <source>
        <dbReference type="PROSITE-ProRule" id="PRU01373"/>
    </source>
</evidence>
<accession>A0ABU9T8Z3</accession>
<dbReference type="EC" id="2.-.-.-" evidence="11"/>
<keyword evidence="9" id="KW-0732">Signal</keyword>
<dbReference type="PROSITE" id="PS51257">
    <property type="entry name" value="PROKAR_LIPOPROTEIN"/>
    <property type="match status" value="1"/>
</dbReference>
<evidence type="ECO:0000256" key="2">
    <source>
        <dbReference type="ARBA" id="ARBA00005992"/>
    </source>
</evidence>
<feature type="signal peptide" evidence="9">
    <location>
        <begin position="1"/>
        <end position="19"/>
    </location>
</feature>
<dbReference type="Pfam" id="PF03734">
    <property type="entry name" value="YkuD"/>
    <property type="match status" value="1"/>
</dbReference>
<evidence type="ECO:0000256" key="8">
    <source>
        <dbReference type="SAM" id="MobiDB-lite"/>
    </source>
</evidence>
<dbReference type="SUPFAM" id="SSF141523">
    <property type="entry name" value="L,D-transpeptidase catalytic domain-like"/>
    <property type="match status" value="1"/>
</dbReference>
<evidence type="ECO:0000259" key="10">
    <source>
        <dbReference type="PROSITE" id="PS52029"/>
    </source>
</evidence>
<keyword evidence="12" id="KW-1185">Reference proteome</keyword>
<dbReference type="Proteomes" id="UP001477870">
    <property type="component" value="Unassembled WGS sequence"/>
</dbReference>
<dbReference type="RefSeq" id="WP_342848875.1">
    <property type="nucleotide sequence ID" value="NZ_JBBMQO010000007.1"/>
</dbReference>
<proteinExistence type="inferred from homology"/>
<feature type="compositionally biased region" description="Low complexity" evidence="8">
    <location>
        <begin position="324"/>
        <end position="337"/>
    </location>
</feature>
<evidence type="ECO:0000313" key="12">
    <source>
        <dbReference type="Proteomes" id="UP001477870"/>
    </source>
</evidence>
<comment type="pathway">
    <text evidence="1 7">Cell wall biogenesis; peptidoglycan biosynthesis.</text>
</comment>
<keyword evidence="4 7" id="KW-0133">Cell shape</keyword>
<comment type="similarity">
    <text evidence="2">Belongs to the YkuD family.</text>
</comment>
<keyword evidence="5 7" id="KW-0573">Peptidoglycan synthesis</keyword>
<dbReference type="EMBL" id="JBBMQO010000007">
    <property type="protein sequence ID" value="MEM5502606.1"/>
    <property type="molecule type" value="Genomic_DNA"/>
</dbReference>
<evidence type="ECO:0000256" key="3">
    <source>
        <dbReference type="ARBA" id="ARBA00022679"/>
    </source>
</evidence>
<dbReference type="GO" id="GO:0016740">
    <property type="term" value="F:transferase activity"/>
    <property type="evidence" value="ECO:0007669"/>
    <property type="project" value="UniProtKB-KW"/>
</dbReference>
<feature type="compositionally biased region" description="Polar residues" evidence="8">
    <location>
        <begin position="338"/>
        <end position="348"/>
    </location>
</feature>
<dbReference type="PANTHER" id="PTHR36699:SF1">
    <property type="entry name" value="L,D-TRANSPEPTIDASE YAFK-RELATED"/>
    <property type="match status" value="1"/>
</dbReference>
<feature type="domain" description="L,D-TPase catalytic" evidence="10">
    <location>
        <begin position="56"/>
        <end position="187"/>
    </location>
</feature>
<organism evidence="11 12">
    <name type="scientific">Ahrensia kielensis</name>
    <dbReference type="NCBI Taxonomy" id="76980"/>
    <lineage>
        <taxon>Bacteria</taxon>
        <taxon>Pseudomonadati</taxon>
        <taxon>Pseudomonadota</taxon>
        <taxon>Alphaproteobacteria</taxon>
        <taxon>Hyphomicrobiales</taxon>
        <taxon>Ahrensiaceae</taxon>
        <taxon>Ahrensia</taxon>
    </lineage>
</organism>
<dbReference type="CDD" id="cd16913">
    <property type="entry name" value="YkuD_like"/>
    <property type="match status" value="1"/>
</dbReference>
<feature type="active site" description="Proton donor/acceptor" evidence="7">
    <location>
        <position position="148"/>
    </location>
</feature>
<evidence type="ECO:0000313" key="11">
    <source>
        <dbReference type="EMBL" id="MEM5502606.1"/>
    </source>
</evidence>
<reference evidence="11 12" key="1">
    <citation type="submission" date="2024-03" db="EMBL/GenBank/DDBJ databases">
        <title>Community enrichment and isolation of bacterial strains for fucoidan degradation.</title>
        <authorList>
            <person name="Sichert A."/>
        </authorList>
    </citation>
    <scope>NUCLEOTIDE SEQUENCE [LARGE SCALE GENOMIC DNA]</scope>
    <source>
        <strain evidence="11 12">AS62</strain>
    </source>
</reference>
<dbReference type="PANTHER" id="PTHR36699">
    <property type="entry name" value="LD-TRANSPEPTIDASE"/>
    <property type="match status" value="1"/>
</dbReference>